<dbReference type="RefSeq" id="WP_233369584.1">
    <property type="nucleotide sequence ID" value="NZ_JAJTWU010000001.1"/>
</dbReference>
<dbReference type="PANTHER" id="PTHR43822">
    <property type="entry name" value="HOMOACONITASE, MITOCHONDRIAL-RELATED"/>
    <property type="match status" value="1"/>
</dbReference>
<keyword evidence="17" id="KW-1185">Reference proteome</keyword>
<comment type="pathway">
    <text evidence="4">Amino-acid biosynthesis; L-leucine biosynthesis; L-leucine from 3-methyl-2-oxobutanoate: step 2/4.</text>
</comment>
<accession>A0ABS8XQ71</accession>
<keyword evidence="7" id="KW-0432">Leucine biosynthesis</keyword>
<evidence type="ECO:0000259" key="15">
    <source>
        <dbReference type="Pfam" id="PF00330"/>
    </source>
</evidence>
<dbReference type="Pfam" id="PF00330">
    <property type="entry name" value="Aconitase"/>
    <property type="match status" value="1"/>
</dbReference>
<keyword evidence="9" id="KW-0028">Amino-acid biosynthesis</keyword>
<evidence type="ECO:0000256" key="9">
    <source>
        <dbReference type="ARBA" id="ARBA00022605"/>
    </source>
</evidence>
<keyword evidence="10" id="KW-0479">Metal-binding</keyword>
<dbReference type="NCBIfam" id="NF009116">
    <property type="entry name" value="PRK12466.1"/>
    <property type="match status" value="1"/>
</dbReference>
<organism evidence="16 17">
    <name type="scientific">Pelomonas cellulosilytica</name>
    <dbReference type="NCBI Taxonomy" id="2906762"/>
    <lineage>
        <taxon>Bacteria</taxon>
        <taxon>Pseudomonadati</taxon>
        <taxon>Pseudomonadota</taxon>
        <taxon>Betaproteobacteria</taxon>
        <taxon>Burkholderiales</taxon>
        <taxon>Sphaerotilaceae</taxon>
        <taxon>Roseateles</taxon>
    </lineage>
</organism>
<dbReference type="InterPro" id="IPR050067">
    <property type="entry name" value="IPM_dehydratase_rel_enz"/>
</dbReference>
<dbReference type="SUPFAM" id="SSF53732">
    <property type="entry name" value="Aconitase iron-sulfur domain"/>
    <property type="match status" value="1"/>
</dbReference>
<evidence type="ECO:0000256" key="8">
    <source>
        <dbReference type="ARBA" id="ARBA00022485"/>
    </source>
</evidence>
<comment type="cofactor">
    <cofactor evidence="2">
        <name>[4Fe-4S] cluster</name>
        <dbReference type="ChEBI" id="CHEBI:49883"/>
    </cofactor>
</comment>
<dbReference type="EC" id="4.2.1.33" evidence="6"/>
<evidence type="ECO:0000256" key="4">
    <source>
        <dbReference type="ARBA" id="ARBA00004729"/>
    </source>
</evidence>
<proteinExistence type="predicted"/>
<dbReference type="Gene3D" id="3.30.499.10">
    <property type="entry name" value="Aconitase, domain 3"/>
    <property type="match status" value="2"/>
</dbReference>
<dbReference type="InterPro" id="IPR001030">
    <property type="entry name" value="Acoase/IPM_deHydtase_lsu_aba"/>
</dbReference>
<evidence type="ECO:0000256" key="10">
    <source>
        <dbReference type="ARBA" id="ARBA00022723"/>
    </source>
</evidence>
<reference evidence="16 17" key="1">
    <citation type="submission" date="2021-12" db="EMBL/GenBank/DDBJ databases">
        <title>Genome seq of P8.</title>
        <authorList>
            <person name="Seo T."/>
        </authorList>
    </citation>
    <scope>NUCLEOTIDE SEQUENCE [LARGE SCALE GENOMIC DNA]</scope>
    <source>
        <strain evidence="16 17">P8</strain>
    </source>
</reference>
<dbReference type="PROSITE" id="PS00450">
    <property type="entry name" value="ACONITASE_1"/>
    <property type="match status" value="1"/>
</dbReference>
<evidence type="ECO:0000256" key="7">
    <source>
        <dbReference type="ARBA" id="ARBA00022430"/>
    </source>
</evidence>
<comment type="function">
    <text evidence="3">Catalyzes the isomerization between 2-isopropylmalate and 3-isopropylmalate, via the formation of 2-isopropylmaleate.</text>
</comment>
<dbReference type="PRINTS" id="PR00415">
    <property type="entry name" value="ACONITASE"/>
</dbReference>
<dbReference type="InterPro" id="IPR018136">
    <property type="entry name" value="Aconitase_4Fe-4S_BS"/>
</dbReference>
<evidence type="ECO:0000256" key="13">
    <source>
        <dbReference type="ARBA" id="ARBA00023239"/>
    </source>
</evidence>
<keyword evidence="8" id="KW-0004">4Fe-4S</keyword>
<feature type="domain" description="Aconitase/3-isopropylmalate dehydratase large subunit alpha/beta/alpha" evidence="15">
    <location>
        <begin position="16"/>
        <end position="467"/>
    </location>
</feature>
<evidence type="ECO:0000313" key="16">
    <source>
        <dbReference type="EMBL" id="MCE4552868.1"/>
    </source>
</evidence>
<dbReference type="InterPro" id="IPR015931">
    <property type="entry name" value="Acnase/IPM_dHydase_lsu_aba_1/3"/>
</dbReference>
<keyword evidence="12" id="KW-0411">Iron-sulfur</keyword>
<dbReference type="InterPro" id="IPR036008">
    <property type="entry name" value="Aconitase_4Fe-4S_dom"/>
</dbReference>
<evidence type="ECO:0000256" key="14">
    <source>
        <dbReference type="ARBA" id="ARBA00023304"/>
    </source>
</evidence>
<name>A0ABS8XQ71_9BURK</name>
<evidence type="ECO:0000256" key="2">
    <source>
        <dbReference type="ARBA" id="ARBA00001966"/>
    </source>
</evidence>
<evidence type="ECO:0000256" key="11">
    <source>
        <dbReference type="ARBA" id="ARBA00023004"/>
    </source>
</evidence>
<keyword evidence="13" id="KW-0456">Lyase</keyword>
<dbReference type="Proteomes" id="UP001200741">
    <property type="component" value="Unassembled WGS sequence"/>
</dbReference>
<comment type="caution">
    <text evidence="16">The sequence shown here is derived from an EMBL/GenBank/DDBJ whole genome shotgun (WGS) entry which is preliminary data.</text>
</comment>
<evidence type="ECO:0000256" key="12">
    <source>
        <dbReference type="ARBA" id="ARBA00023014"/>
    </source>
</evidence>
<keyword evidence="14" id="KW-0100">Branched-chain amino acid biosynthesis</keyword>
<protein>
    <recommendedName>
        <fullName evidence="6">3-isopropylmalate dehydratase</fullName>
        <ecNumber evidence="6">4.2.1.33</ecNumber>
    </recommendedName>
</protein>
<evidence type="ECO:0000256" key="1">
    <source>
        <dbReference type="ARBA" id="ARBA00000491"/>
    </source>
</evidence>
<evidence type="ECO:0000313" key="17">
    <source>
        <dbReference type="Proteomes" id="UP001200741"/>
    </source>
</evidence>
<dbReference type="EMBL" id="JAJTWU010000001">
    <property type="protein sequence ID" value="MCE4552868.1"/>
    <property type="molecule type" value="Genomic_DNA"/>
</dbReference>
<keyword evidence="11" id="KW-0408">Iron</keyword>
<sequence>MSATPAPPAGGQSLFDKLWRQHLVAELDEGDSLVHIDRVFLHERTGGVALKALTEAGHDVRNPRLAFATLDHIVDTFPGRNDHTLMPGGESFIRITREQTAQRGIQLFDLGDLRQGIVHVVSPEQGIVLPGATVVCPDSHTCTQGALGALAWGIGSSEAEHALATQTLRVVKPRSMRVTFDGLLPHGVGAKDMILALIARDSASGAQGAVVEFDGDAVRSLGIEARMTLCNMAVEFSAFTGLVAPDEATLAYLEGRPFAPQGEAWQQACSAWRQLRSDADARFDAETRLDVSRLAPMVTWGTSPQHAVGVDAQVPQPSTAADAATRHAMDKALAYMDLRPGQPLAGLPIDAAFIGSCTNSRLSDLRAAAALLRGRKVAPGVKAICVPGSTQVKLAAEAEGLHQVFLDAGFDWREAGCSMCFYAGGESFGLQQRVISTTNRNFESRQGPQTRTHLASPVTVAASAIAGRIADPRGLL</sequence>
<dbReference type="PANTHER" id="PTHR43822:SF9">
    <property type="entry name" value="3-ISOPROPYLMALATE DEHYDRATASE"/>
    <property type="match status" value="1"/>
</dbReference>
<comment type="catalytic activity">
    <reaction evidence="1">
        <text>(2R,3S)-3-isopropylmalate = (2S)-2-isopropylmalate</text>
        <dbReference type="Rhea" id="RHEA:32287"/>
        <dbReference type="ChEBI" id="CHEBI:1178"/>
        <dbReference type="ChEBI" id="CHEBI:35121"/>
        <dbReference type="EC" id="4.2.1.33"/>
    </reaction>
</comment>
<evidence type="ECO:0000256" key="5">
    <source>
        <dbReference type="ARBA" id="ARBA00011271"/>
    </source>
</evidence>
<evidence type="ECO:0000256" key="3">
    <source>
        <dbReference type="ARBA" id="ARBA00002695"/>
    </source>
</evidence>
<comment type="subunit">
    <text evidence="5">Heterodimer of LeuC and LeuD.</text>
</comment>
<gene>
    <name evidence="16" type="ORF">LXT13_00205</name>
</gene>
<dbReference type="NCBIfam" id="NF004016">
    <property type="entry name" value="PRK05478.1"/>
    <property type="match status" value="1"/>
</dbReference>
<evidence type="ECO:0000256" key="6">
    <source>
        <dbReference type="ARBA" id="ARBA00011998"/>
    </source>
</evidence>